<accession>A0A519BC45</accession>
<evidence type="ECO:0008006" key="3">
    <source>
        <dbReference type="Google" id="ProtNLM"/>
    </source>
</evidence>
<proteinExistence type="predicted"/>
<dbReference type="Proteomes" id="UP000320813">
    <property type="component" value="Unassembled WGS sequence"/>
</dbReference>
<dbReference type="InterPro" id="IPR052732">
    <property type="entry name" value="Cell-binding_unc_protein"/>
</dbReference>
<dbReference type="PANTHER" id="PTHR43883">
    <property type="entry name" value="SLR0207 PROTEIN"/>
    <property type="match status" value="1"/>
</dbReference>
<dbReference type="Gene3D" id="3.40.50.300">
    <property type="entry name" value="P-loop containing nucleotide triphosphate hydrolases"/>
    <property type="match status" value="1"/>
</dbReference>
<dbReference type="EMBL" id="SGBD01000001">
    <property type="protein sequence ID" value="RZD14853.1"/>
    <property type="molecule type" value="Genomic_DNA"/>
</dbReference>
<dbReference type="Pfam" id="PF13671">
    <property type="entry name" value="AAA_33"/>
    <property type="match status" value="1"/>
</dbReference>
<sequence>MLRTNPEETEETQKIINAISKYEKISSSLIRIIQTHISRVFITPKFVYKQKKTVNFGFVDYSSLEKRRFFARRELSLNRRACSGIYIDLQELRQNKGGYFIGFKGGILKDVFVRMKYAADEGFLNNILDSFNKNGVKNYKFNKLDVLKKVAKRIYLFHKNANSSKRISGFGKTEVYKENWDDNFLAVRKLLNSFKDDIKGQVNIKSFFDRCHSRGGVNPELNEERFKINIKSLFDILNYMEKFYNEFLQSEMFNEFVNLRIKNSFIRDLHGDLRMEHIAVSGRERIKGVCLMDCVEFNEKFRNQDLYLDIAFLLMDFEFHGFFYESAEFFDYYKGFFNYKKDIEKYEKYEPFIIPFFKAYRSVVRAKIDLLSGRHCGGLKHLNLALFYTLFFKKPVVILNIGLSGSGKTNLSDLLASYFYAKNIKSDRLRQEMFGFTDKIFKYGRKASETVYDNMFQEGAQRLNEGKSVIFDATFLKKEHREKFISYFEKKDCNFVVIYSKIYEDKEHVILKRLEDRQSAEHLANKNAIKDLKKETGGGERKFKKEYSEAGVSVYLNQKKAFEEPEPQDSSSLKNHAETRGFCFITVDASLELSERFNYVMEALRIEKHNRQNFGLF</sequence>
<protein>
    <recommendedName>
        <fullName evidence="3">Aminoglycoside phosphotransferase domain-containing protein</fullName>
    </recommendedName>
</protein>
<dbReference type="AlphaFoldDB" id="A0A519BC45"/>
<evidence type="ECO:0000313" key="1">
    <source>
        <dbReference type="EMBL" id="RZD14853.1"/>
    </source>
</evidence>
<dbReference type="PANTHER" id="PTHR43883:SF1">
    <property type="entry name" value="GLUCONOKINASE"/>
    <property type="match status" value="1"/>
</dbReference>
<comment type="caution">
    <text evidence="1">The sequence shown here is derived from an EMBL/GenBank/DDBJ whole genome shotgun (WGS) entry which is preliminary data.</text>
</comment>
<gene>
    <name evidence="1" type="ORF">EVJ47_00790</name>
</gene>
<dbReference type="InterPro" id="IPR027417">
    <property type="entry name" value="P-loop_NTPase"/>
</dbReference>
<organism evidence="1 2">
    <name type="scientific">Candidatus Acidulodesulfobacterium ferriphilum</name>
    <dbReference type="NCBI Taxonomy" id="2597223"/>
    <lineage>
        <taxon>Bacteria</taxon>
        <taxon>Deltaproteobacteria</taxon>
        <taxon>Candidatus Acidulodesulfobacterales</taxon>
        <taxon>Candidatus Acidulodesulfobacterium</taxon>
    </lineage>
</organism>
<reference evidence="1 2" key="1">
    <citation type="submission" date="2019-01" db="EMBL/GenBank/DDBJ databases">
        <title>Insights into ecological role of a new deltaproteobacterial order Candidatus Sinidesulfobacterales (Sva0485) by metagenomics and metatranscriptomics.</title>
        <authorList>
            <person name="Tan S."/>
            <person name="Liu J."/>
            <person name="Fang Y."/>
            <person name="Hedlund B.P."/>
            <person name="Lian Z.H."/>
            <person name="Huang L.Y."/>
            <person name="Li J.T."/>
            <person name="Huang L.N."/>
            <person name="Li W.J."/>
            <person name="Jiang H.C."/>
            <person name="Dong H.L."/>
            <person name="Shu W.S."/>
        </authorList>
    </citation>
    <scope>NUCLEOTIDE SEQUENCE [LARGE SCALE GENOMIC DNA]</scope>
    <source>
        <strain evidence="1">AP3</strain>
    </source>
</reference>
<evidence type="ECO:0000313" key="2">
    <source>
        <dbReference type="Proteomes" id="UP000320813"/>
    </source>
</evidence>
<dbReference type="SUPFAM" id="SSF52540">
    <property type="entry name" value="P-loop containing nucleoside triphosphate hydrolases"/>
    <property type="match status" value="1"/>
</dbReference>
<name>A0A519BC45_9DELT</name>